<accession>A0ABU1VH71</accession>
<comment type="caution">
    <text evidence="1">The sequence shown here is derived from an EMBL/GenBank/DDBJ whole genome shotgun (WGS) entry which is preliminary data.</text>
</comment>
<name>A0ABU1VH71_9BURK</name>
<evidence type="ECO:0000313" key="1">
    <source>
        <dbReference type="EMBL" id="MDR7096660.1"/>
    </source>
</evidence>
<gene>
    <name evidence="1" type="ORF">J2X09_004417</name>
</gene>
<proteinExistence type="predicted"/>
<evidence type="ECO:0000313" key="2">
    <source>
        <dbReference type="Proteomes" id="UP001265550"/>
    </source>
</evidence>
<dbReference type="EMBL" id="JAVDWE010000015">
    <property type="protein sequence ID" value="MDR7096660.1"/>
    <property type="molecule type" value="Genomic_DNA"/>
</dbReference>
<protein>
    <submittedName>
        <fullName evidence="1">Uncharacterized protein</fullName>
    </submittedName>
</protein>
<reference evidence="1 2" key="1">
    <citation type="submission" date="2023-07" db="EMBL/GenBank/DDBJ databases">
        <title>Sorghum-associated microbial communities from plants grown in Nebraska, USA.</title>
        <authorList>
            <person name="Schachtman D."/>
        </authorList>
    </citation>
    <scope>NUCLEOTIDE SEQUENCE [LARGE SCALE GENOMIC DNA]</scope>
    <source>
        <strain evidence="1 2">BE240</strain>
    </source>
</reference>
<dbReference type="Proteomes" id="UP001265550">
    <property type="component" value="Unassembled WGS sequence"/>
</dbReference>
<dbReference type="RefSeq" id="WP_204735403.1">
    <property type="nucleotide sequence ID" value="NZ_JAVDWE010000015.1"/>
</dbReference>
<sequence length="200" mass="22125">MLLCWGIRIPAPVQFCRVVERSCEKPVLLITVDTSTSQVQAVSCAGENLSCQNLRMPGWSQMDELVWGSDLIFCTRRDIAHRAMEAGTPMLWMRDDDGLFDWYLDGQDPAFKRSLNVVAYHLQQVGTPSSELLWLLNQREFLESIARNAVAPGQGDSPLRRARNKAASRATLTLSGSPTRPGACTRKADKGTELAVGVAF</sequence>
<keyword evidence="2" id="KW-1185">Reference proteome</keyword>
<organism evidence="1 2">
    <name type="scientific">Hydrogenophaga laconesensis</name>
    <dbReference type="NCBI Taxonomy" id="1805971"/>
    <lineage>
        <taxon>Bacteria</taxon>
        <taxon>Pseudomonadati</taxon>
        <taxon>Pseudomonadota</taxon>
        <taxon>Betaproteobacteria</taxon>
        <taxon>Burkholderiales</taxon>
        <taxon>Comamonadaceae</taxon>
        <taxon>Hydrogenophaga</taxon>
    </lineage>
</organism>